<accession>A0ACC0HF94</accession>
<proteinExistence type="predicted"/>
<dbReference type="EMBL" id="CM045762">
    <property type="protein sequence ID" value="KAI8011588.1"/>
    <property type="molecule type" value="Genomic_DNA"/>
</dbReference>
<comment type="caution">
    <text evidence="1">The sequence shown here is derived from an EMBL/GenBank/DDBJ whole genome shotgun (WGS) entry which is preliminary data.</text>
</comment>
<evidence type="ECO:0000313" key="2">
    <source>
        <dbReference type="Proteomes" id="UP001060215"/>
    </source>
</evidence>
<gene>
    <name evidence="1" type="ORF">LOK49_LG06G01019</name>
</gene>
<evidence type="ECO:0000313" key="1">
    <source>
        <dbReference type="EMBL" id="KAI8011588.1"/>
    </source>
</evidence>
<organism evidence="1 2">
    <name type="scientific">Camellia lanceoleosa</name>
    <dbReference type="NCBI Taxonomy" id="1840588"/>
    <lineage>
        <taxon>Eukaryota</taxon>
        <taxon>Viridiplantae</taxon>
        <taxon>Streptophyta</taxon>
        <taxon>Embryophyta</taxon>
        <taxon>Tracheophyta</taxon>
        <taxon>Spermatophyta</taxon>
        <taxon>Magnoliopsida</taxon>
        <taxon>eudicotyledons</taxon>
        <taxon>Gunneridae</taxon>
        <taxon>Pentapetalae</taxon>
        <taxon>asterids</taxon>
        <taxon>Ericales</taxon>
        <taxon>Theaceae</taxon>
        <taxon>Camellia</taxon>
    </lineage>
</organism>
<name>A0ACC0HF94_9ERIC</name>
<dbReference type="Proteomes" id="UP001060215">
    <property type="component" value="Chromosome 5"/>
</dbReference>
<keyword evidence="2" id="KW-1185">Reference proteome</keyword>
<sequence length="183" mass="19902">MNQGANVGAAMTSSAREISCSDVVAGLLSAWVLVAGHWEYEYSIKATMISAEVFGALRDGLKKLNSVKQIQTNILESILVASFTIVIVLLILPCEYNDGNPIPVVIFKGLPSTFHAFVVCLVFAFTGSLSGLLIQDMHFLAKFCEYSSMACMTSALALLLWGCHVHCHFSFTIHFSADMVLCK</sequence>
<reference evidence="1 2" key="1">
    <citation type="journal article" date="2022" name="Plant J.">
        <title>Chromosome-level genome of Camellia lanceoleosa provides a valuable resource for understanding genome evolution and self-incompatibility.</title>
        <authorList>
            <person name="Gong W."/>
            <person name="Xiao S."/>
            <person name="Wang L."/>
            <person name="Liao Z."/>
            <person name="Chang Y."/>
            <person name="Mo W."/>
            <person name="Hu G."/>
            <person name="Li W."/>
            <person name="Zhao G."/>
            <person name="Zhu H."/>
            <person name="Hu X."/>
            <person name="Ji K."/>
            <person name="Xiang X."/>
            <person name="Song Q."/>
            <person name="Yuan D."/>
            <person name="Jin S."/>
            <person name="Zhang L."/>
        </authorList>
    </citation>
    <scope>NUCLEOTIDE SEQUENCE [LARGE SCALE GENOMIC DNA]</scope>
    <source>
        <strain evidence="1">SQ_2022a</strain>
    </source>
</reference>
<protein>
    <submittedName>
        <fullName evidence="1">Uncharacterized protein</fullName>
    </submittedName>
</protein>